<dbReference type="Proteomes" id="UP001385951">
    <property type="component" value="Unassembled WGS sequence"/>
</dbReference>
<dbReference type="SUPFAM" id="SSF81383">
    <property type="entry name" value="F-box domain"/>
    <property type="match status" value="1"/>
</dbReference>
<evidence type="ECO:0000313" key="1">
    <source>
        <dbReference type="EMBL" id="KAK7689386.1"/>
    </source>
</evidence>
<accession>A0AAW0GIU6</accession>
<reference evidence="1 2" key="1">
    <citation type="submission" date="2022-09" db="EMBL/GenBank/DDBJ databases">
        <authorList>
            <person name="Palmer J.M."/>
        </authorList>
    </citation>
    <scope>NUCLEOTIDE SEQUENCE [LARGE SCALE GENOMIC DNA]</scope>
    <source>
        <strain evidence="1 2">DSM 7382</strain>
    </source>
</reference>
<organism evidence="1 2">
    <name type="scientific">Cerrena zonata</name>
    <dbReference type="NCBI Taxonomy" id="2478898"/>
    <lineage>
        <taxon>Eukaryota</taxon>
        <taxon>Fungi</taxon>
        <taxon>Dikarya</taxon>
        <taxon>Basidiomycota</taxon>
        <taxon>Agaricomycotina</taxon>
        <taxon>Agaricomycetes</taxon>
        <taxon>Polyporales</taxon>
        <taxon>Cerrenaceae</taxon>
        <taxon>Cerrena</taxon>
    </lineage>
</organism>
<proteinExistence type="predicted"/>
<protein>
    <recommendedName>
        <fullName evidence="3">F-box domain-containing protein</fullName>
    </recommendedName>
</protein>
<dbReference type="InterPro" id="IPR032675">
    <property type="entry name" value="LRR_dom_sf"/>
</dbReference>
<dbReference type="InterPro" id="IPR036047">
    <property type="entry name" value="F-box-like_dom_sf"/>
</dbReference>
<keyword evidence="2" id="KW-1185">Reference proteome</keyword>
<sequence length="382" mass="43679">MPAPLFDDVITEILGFLHNDHQTLKACTLTSRSWYLLSREFLHTKLCVDSRCETRLEFYKNRPDLSGLIQNLVIVLSVEGLCSKLENMHFPKLSTLYLNGSNGYGYNDNTLSGSLLDYFMKKPTLKRLYIKDTKLPIDRLVPFISSFPRLTSISLHCVSNAKETTDKHLDTCAQTKPVSAMKSLRHLRIDSSSGSLALVQFIQKLEVSPPIAYATLRIVPYRQWNRNIGDWFMHTVSSPTVKGIRLEERSRYTELQWTIEENYFVDKYDKLRCVEFVPYDNKILPWVTVFLSGINFDSLQRVVIFLPSIHKLIGNVVASEGCTALDQFLVGRKEILGDTFPEIYFPLSHSHRRVSSLASVFGVLREMLPLSTAAGMIHLEYV</sequence>
<dbReference type="EMBL" id="JASBNA010000008">
    <property type="protein sequence ID" value="KAK7689386.1"/>
    <property type="molecule type" value="Genomic_DNA"/>
</dbReference>
<dbReference type="SUPFAM" id="SSF52047">
    <property type="entry name" value="RNI-like"/>
    <property type="match status" value="1"/>
</dbReference>
<dbReference type="Gene3D" id="3.80.10.10">
    <property type="entry name" value="Ribonuclease Inhibitor"/>
    <property type="match status" value="1"/>
</dbReference>
<name>A0AAW0GIU6_9APHY</name>
<comment type="caution">
    <text evidence="1">The sequence shown here is derived from an EMBL/GenBank/DDBJ whole genome shotgun (WGS) entry which is preliminary data.</text>
</comment>
<dbReference type="AlphaFoldDB" id="A0AAW0GIU6"/>
<gene>
    <name evidence="1" type="ORF">QCA50_007178</name>
</gene>
<evidence type="ECO:0000313" key="2">
    <source>
        <dbReference type="Proteomes" id="UP001385951"/>
    </source>
</evidence>
<evidence type="ECO:0008006" key="3">
    <source>
        <dbReference type="Google" id="ProtNLM"/>
    </source>
</evidence>